<sequence length="154" mass="17562">MPVATPATPSRASEASNSGTKLRSSTPEEIELWSEKVDRRSCLLDIYDLDEAIDYPFRDGDSVWVKTKEENWCQGRVVGRSIRVGQTRRQKQGFYYPVNFGTKSNIRKYFAPLNGEIKPDIRVVRHLLLQDGWIDDEENAANSDSSGDLYEDDD</sequence>
<name>A0A409Y4W8_9AGAR</name>
<evidence type="ECO:0000313" key="2">
    <source>
        <dbReference type="EMBL" id="PPQ98077.1"/>
    </source>
</evidence>
<reference evidence="2 3" key="1">
    <citation type="journal article" date="2018" name="Evol. Lett.">
        <title>Horizontal gene cluster transfer increased hallucinogenic mushroom diversity.</title>
        <authorList>
            <person name="Reynolds H.T."/>
            <person name="Vijayakumar V."/>
            <person name="Gluck-Thaler E."/>
            <person name="Korotkin H.B."/>
            <person name="Matheny P.B."/>
            <person name="Slot J.C."/>
        </authorList>
    </citation>
    <scope>NUCLEOTIDE SEQUENCE [LARGE SCALE GENOMIC DNA]</scope>
    <source>
        <strain evidence="2 3">SRW20</strain>
    </source>
</reference>
<organism evidence="2 3">
    <name type="scientific">Gymnopilus dilepis</name>
    <dbReference type="NCBI Taxonomy" id="231916"/>
    <lineage>
        <taxon>Eukaryota</taxon>
        <taxon>Fungi</taxon>
        <taxon>Dikarya</taxon>
        <taxon>Basidiomycota</taxon>
        <taxon>Agaricomycotina</taxon>
        <taxon>Agaricomycetes</taxon>
        <taxon>Agaricomycetidae</taxon>
        <taxon>Agaricales</taxon>
        <taxon>Agaricineae</taxon>
        <taxon>Hymenogastraceae</taxon>
        <taxon>Gymnopilus</taxon>
    </lineage>
</organism>
<feature type="compositionally biased region" description="Polar residues" evidence="1">
    <location>
        <begin position="7"/>
        <end position="27"/>
    </location>
</feature>
<dbReference type="InParanoid" id="A0A409Y4W8"/>
<comment type="caution">
    <text evidence="2">The sequence shown here is derived from an EMBL/GenBank/DDBJ whole genome shotgun (WGS) entry which is preliminary data.</text>
</comment>
<accession>A0A409Y4W8</accession>
<proteinExistence type="predicted"/>
<dbReference type="EMBL" id="NHYE01001149">
    <property type="protein sequence ID" value="PPQ98077.1"/>
    <property type="molecule type" value="Genomic_DNA"/>
</dbReference>
<feature type="region of interest" description="Disordered" evidence="1">
    <location>
        <begin position="1"/>
        <end position="28"/>
    </location>
</feature>
<dbReference type="Proteomes" id="UP000284706">
    <property type="component" value="Unassembled WGS sequence"/>
</dbReference>
<evidence type="ECO:0000256" key="1">
    <source>
        <dbReference type="SAM" id="MobiDB-lite"/>
    </source>
</evidence>
<evidence type="ECO:0000313" key="3">
    <source>
        <dbReference type="Proteomes" id="UP000284706"/>
    </source>
</evidence>
<gene>
    <name evidence="2" type="ORF">CVT26_003303</name>
</gene>
<dbReference type="AlphaFoldDB" id="A0A409Y4W8"/>
<dbReference type="OrthoDB" id="3205170at2759"/>
<keyword evidence="3" id="KW-1185">Reference proteome</keyword>
<protein>
    <submittedName>
        <fullName evidence="2">Uncharacterized protein</fullName>
    </submittedName>
</protein>